<feature type="compositionally biased region" description="Basic and acidic residues" evidence="1">
    <location>
        <begin position="1"/>
        <end position="12"/>
    </location>
</feature>
<feature type="compositionally biased region" description="Low complexity" evidence="1">
    <location>
        <begin position="213"/>
        <end position="227"/>
    </location>
</feature>
<feature type="region of interest" description="Disordered" evidence="1">
    <location>
        <begin position="73"/>
        <end position="121"/>
    </location>
</feature>
<feature type="region of interest" description="Disordered" evidence="1">
    <location>
        <begin position="1"/>
        <end position="35"/>
    </location>
</feature>
<proteinExistence type="predicted"/>
<feature type="compositionally biased region" description="Polar residues" evidence="1">
    <location>
        <begin position="145"/>
        <end position="158"/>
    </location>
</feature>
<accession>F0X6Q7</accession>
<dbReference type="GeneID" id="25980230"/>
<dbReference type="AlphaFoldDB" id="F0X6Q7"/>
<dbReference type="STRING" id="655863.F0X6Q7"/>
<dbReference type="Proteomes" id="UP000007796">
    <property type="component" value="Unassembled WGS sequence"/>
</dbReference>
<feature type="region of interest" description="Disordered" evidence="1">
    <location>
        <begin position="140"/>
        <end position="160"/>
    </location>
</feature>
<evidence type="ECO:0000313" key="3">
    <source>
        <dbReference type="EMBL" id="EFX06440.1"/>
    </source>
</evidence>
<keyword evidence="4" id="KW-1185">Reference proteome</keyword>
<evidence type="ECO:0000256" key="1">
    <source>
        <dbReference type="SAM" id="MobiDB-lite"/>
    </source>
</evidence>
<feature type="compositionally biased region" description="Polar residues" evidence="1">
    <location>
        <begin position="202"/>
        <end position="212"/>
    </location>
</feature>
<dbReference type="OrthoDB" id="5292518at2759"/>
<dbReference type="RefSeq" id="XP_014175922.1">
    <property type="nucleotide sequence ID" value="XM_014320447.1"/>
</dbReference>
<reference evidence="3 4" key="1">
    <citation type="journal article" date="2011" name="Proc. Natl. Acad. Sci. U.S.A.">
        <title>Genome and transcriptome analyses of the mountain pine beetle-fungal symbiont Grosmannia clavigera, a lodgepole pine pathogen.</title>
        <authorList>
            <person name="DiGuistini S."/>
            <person name="Wang Y."/>
            <person name="Liao N.Y."/>
            <person name="Taylor G."/>
            <person name="Tanguay P."/>
            <person name="Feau N."/>
            <person name="Henrissat B."/>
            <person name="Chan S.K."/>
            <person name="Hesse-Orce U."/>
            <person name="Alamouti S.M."/>
            <person name="Tsui C.K.M."/>
            <person name="Docking R.T."/>
            <person name="Levasseur A."/>
            <person name="Haridas S."/>
            <person name="Robertson G."/>
            <person name="Birol I."/>
            <person name="Holt R.A."/>
            <person name="Marra M.A."/>
            <person name="Hamelin R.C."/>
            <person name="Hirst M."/>
            <person name="Jones S.J.M."/>
            <person name="Bohlmann J."/>
            <person name="Breuil C."/>
        </authorList>
    </citation>
    <scope>NUCLEOTIDE SEQUENCE [LARGE SCALE GENOMIC DNA]</scope>
    <source>
        <strain evidence="4">kw1407 / UAMH 11150</strain>
    </source>
</reference>
<keyword evidence="2" id="KW-0812">Transmembrane</keyword>
<gene>
    <name evidence="3" type="ORF">CMQ_6761</name>
</gene>
<keyword evidence="2" id="KW-0472">Membrane</keyword>
<evidence type="ECO:0000256" key="2">
    <source>
        <dbReference type="SAM" id="Phobius"/>
    </source>
</evidence>
<organism evidence="4">
    <name type="scientific">Grosmannia clavigera (strain kw1407 / UAMH 11150)</name>
    <name type="common">Blue stain fungus</name>
    <name type="synonym">Graphiocladiella clavigera</name>
    <dbReference type="NCBI Taxonomy" id="655863"/>
    <lineage>
        <taxon>Eukaryota</taxon>
        <taxon>Fungi</taxon>
        <taxon>Dikarya</taxon>
        <taxon>Ascomycota</taxon>
        <taxon>Pezizomycotina</taxon>
        <taxon>Sordariomycetes</taxon>
        <taxon>Sordariomycetidae</taxon>
        <taxon>Ophiostomatales</taxon>
        <taxon>Ophiostomataceae</taxon>
        <taxon>Leptographium</taxon>
    </lineage>
</organism>
<dbReference type="InParanoid" id="F0X6Q7"/>
<feature type="region of interest" description="Disordered" evidence="1">
    <location>
        <begin position="248"/>
        <end position="277"/>
    </location>
</feature>
<dbReference type="EMBL" id="GL629729">
    <property type="protein sequence ID" value="EFX06440.1"/>
    <property type="molecule type" value="Genomic_DNA"/>
</dbReference>
<protein>
    <submittedName>
        <fullName evidence="3">Uncharacterized protein</fullName>
    </submittedName>
</protein>
<evidence type="ECO:0000313" key="4">
    <source>
        <dbReference type="Proteomes" id="UP000007796"/>
    </source>
</evidence>
<dbReference type="eggNOG" id="ENOG502SFYZ">
    <property type="taxonomic scope" value="Eukaryota"/>
</dbReference>
<feature type="transmembrane region" description="Helical" evidence="2">
    <location>
        <begin position="43"/>
        <end position="65"/>
    </location>
</feature>
<keyword evidence="2" id="KW-1133">Transmembrane helix</keyword>
<feature type="compositionally biased region" description="Gly residues" evidence="1">
    <location>
        <begin position="91"/>
        <end position="104"/>
    </location>
</feature>
<sequence length="407" mass="42274">MPIGAAKEHPDLHSTVSETLSRAVPRDTLASSTSSSELTSVQIGGIVGGLVGMLVVCVAITIWVIRHLRKTAATRQNASSRRSAQRRSAHGSGGGGSGGSGEYSGSGIRTSHHKIVPTPSQVDQLDYADLLERETTATLAGGHTPSISGLSHTPTVGSSHAVVTPVEESALPNMLGSTMNSPGQSISGDRVGSGAVRFSNLPHRSQNRPTWRSSSSVGADCSSSVDSSSHRRQSAWQRLRQAHLLNGGSISSAASSSNRGTCRRPAELGVDGGFIPELPAASQEGEEAMRASSNWASSTWTRFAPAAARAHAVSGVSAISGFSAASVGMQQTPDSKQYSGYIPSPMHSRDHSGSSASFHQGSPRLDIVTENLDQDLHGHYGPTHAVAGQTLAGNIVNVDISTPIDPW</sequence>
<feature type="compositionally biased region" description="Polar residues" evidence="1">
    <location>
        <begin position="175"/>
        <end position="187"/>
    </location>
</feature>
<dbReference type="HOGENOM" id="CLU_676243_0_0_1"/>
<name>F0X6Q7_GROCL</name>
<feature type="region of interest" description="Disordered" evidence="1">
    <location>
        <begin position="172"/>
        <end position="235"/>
    </location>
</feature>